<accession>A0A7H4MW32</accession>
<reference evidence="3 4" key="1">
    <citation type="submission" date="2018-06" db="EMBL/GenBank/DDBJ databases">
        <authorList>
            <consortium name="Pathogen Informatics"/>
            <person name="Doyle S."/>
        </authorList>
    </citation>
    <scope>NUCLEOTIDE SEQUENCE [LARGE SCALE GENOMIC DNA]</scope>
    <source>
        <strain evidence="2 3">NCTC11685</strain>
        <strain evidence="1 4">NCTC11694</strain>
    </source>
</reference>
<protein>
    <submittedName>
        <fullName evidence="1">Uncharacterized protein</fullName>
    </submittedName>
</protein>
<proteinExistence type="predicted"/>
<evidence type="ECO:0000313" key="3">
    <source>
        <dbReference type="Proteomes" id="UP000254863"/>
    </source>
</evidence>
<dbReference type="Proteomes" id="UP000254863">
    <property type="component" value="Unassembled WGS sequence"/>
</dbReference>
<organism evidence="1 4">
    <name type="scientific">Klebsiella michiganensis</name>
    <dbReference type="NCBI Taxonomy" id="1134687"/>
    <lineage>
        <taxon>Bacteria</taxon>
        <taxon>Pseudomonadati</taxon>
        <taxon>Pseudomonadota</taxon>
        <taxon>Gammaproteobacteria</taxon>
        <taxon>Enterobacterales</taxon>
        <taxon>Enterobacteriaceae</taxon>
        <taxon>Klebsiella/Raoultella group</taxon>
        <taxon>Klebsiella</taxon>
    </lineage>
</organism>
<evidence type="ECO:0000313" key="1">
    <source>
        <dbReference type="EMBL" id="STT07295.1"/>
    </source>
</evidence>
<dbReference type="EMBL" id="UGMS01000003">
    <property type="protein sequence ID" value="STW78662.1"/>
    <property type="molecule type" value="Genomic_DNA"/>
</dbReference>
<dbReference type="Proteomes" id="UP000255050">
    <property type="component" value="Unassembled WGS sequence"/>
</dbReference>
<gene>
    <name evidence="2" type="ORF">NCTC11685_05974</name>
    <name evidence="1" type="ORF">NCTC11694_06904</name>
</gene>
<evidence type="ECO:0000313" key="4">
    <source>
        <dbReference type="Proteomes" id="UP000255050"/>
    </source>
</evidence>
<dbReference type="AlphaFoldDB" id="A0A7H4MW32"/>
<evidence type="ECO:0000313" key="2">
    <source>
        <dbReference type="EMBL" id="STW78662.1"/>
    </source>
</evidence>
<sequence>MTNQLTITREQLTEWVAQLDCDGGCDATDKQLAVAMINAARDITVAKINAKGAKFDGYTTSVNWFDRSMKEVREAVKAVLPDIEREVS</sequence>
<dbReference type="EMBL" id="UGJR01000006">
    <property type="protein sequence ID" value="STT07295.1"/>
    <property type="molecule type" value="Genomic_DNA"/>
</dbReference>
<name>A0A7H4MW32_9ENTR</name>
<comment type="caution">
    <text evidence="1">The sequence shown here is derived from an EMBL/GenBank/DDBJ whole genome shotgun (WGS) entry which is preliminary data.</text>
</comment>